<dbReference type="GO" id="GO:0001006">
    <property type="term" value="F:RNA polymerase III type 3 promoter sequence-specific DNA binding"/>
    <property type="evidence" value="ECO:0007669"/>
    <property type="project" value="TreeGrafter"/>
</dbReference>
<dbReference type="AlphaFoldDB" id="A0A4U5MSY3"/>
<evidence type="ECO:0000256" key="6">
    <source>
        <dbReference type="SAM" id="Coils"/>
    </source>
</evidence>
<dbReference type="GO" id="GO:0019185">
    <property type="term" value="C:snRNA-activating protein complex"/>
    <property type="evidence" value="ECO:0007669"/>
    <property type="project" value="TreeGrafter"/>
</dbReference>
<dbReference type="Gene3D" id="1.10.10.60">
    <property type="entry name" value="Homeodomain-like"/>
    <property type="match status" value="3"/>
</dbReference>
<dbReference type="Proteomes" id="UP000298663">
    <property type="component" value="Unassembled WGS sequence"/>
</dbReference>
<dbReference type="GO" id="GO:0042796">
    <property type="term" value="P:snRNA transcription by RNA polymerase III"/>
    <property type="evidence" value="ECO:0007669"/>
    <property type="project" value="TreeGrafter"/>
</dbReference>
<gene>
    <name evidence="10" type="ORF">L596_020202</name>
</gene>
<proteinExistence type="predicted"/>
<feature type="region of interest" description="Disordered" evidence="7">
    <location>
        <begin position="941"/>
        <end position="961"/>
    </location>
</feature>
<dbReference type="EMBL" id="AZBU02000006">
    <property type="protein sequence ID" value="TKR72804.1"/>
    <property type="molecule type" value="Genomic_DNA"/>
</dbReference>
<feature type="domain" description="Myb-like" evidence="8">
    <location>
        <begin position="402"/>
        <end position="453"/>
    </location>
</feature>
<feature type="domain" description="Myb-like" evidence="8">
    <location>
        <begin position="292"/>
        <end position="343"/>
    </location>
</feature>
<feature type="coiled-coil region" evidence="6">
    <location>
        <begin position="91"/>
        <end position="118"/>
    </location>
</feature>
<name>A0A4U5MSY3_STECR</name>
<evidence type="ECO:0000259" key="9">
    <source>
        <dbReference type="PROSITE" id="PS51294"/>
    </source>
</evidence>
<evidence type="ECO:0000256" key="2">
    <source>
        <dbReference type="ARBA" id="ARBA00023015"/>
    </source>
</evidence>
<keyword evidence="11" id="KW-1185">Reference proteome</keyword>
<sequence>MDEHQQHPAFRGDDGWGDFDNQYEESDDEFEDEEIEELRHFVYDDPMTLTGTSDSIQEFQGLMAMIPSTSTAAELPLNPVSTDIAHLLALNETYIEIVDNIMARVERAKEQNRAAQVAITAKLRRAENGGAENKDSQSAVPHLLFLPPYFKNNYGMCPIPNIESQMRSQERIYDTLLKSIHSGWSLADCRALHKAVRQELLQERLAPLYERKEFLTENIRHNVLNVEPELRKGWVDQLKDVILKIDYTNDMPDEEVFKTNYENINFARIATGVFQGNRTELDCRYKWLNELSPRWSKAAWTEEEVEKLKSITENAFLSWDVVANKLGTHRTPYQCFQKYQTEVIFNEHYTRPWTVEEDERLQSLVETFQTKDYKVIPFKKIAAFLEGRTHRQVYRRYHSIMSQERRIGKWTEEEDCYLLSAIDKYGEKNWDMVATEVKGRLGPQCRERYINTLHKNLKHDDWTLDEDEKLLYLAGIFLRANEARFFIKGRSPSMCRNRLKMLLRLKVRRCIAEVCERDSDHSYHQSMLPIDYRPMDKQVLRPLEWRKRILPEEIGNSYDCITEFVKSDQGGAKRKRALEARIGLGGNVIEEDGLSDIRPVKKFYRTIAGRKIPESSREQFKPNDWSESGVQHKFHPFHQMTEEEKEEITRALEGIDKKYAEQGELDLDENAQAELLHQLVHDYIDPKSGIYEKLKINNQPTSEEIAARNRKRLNRRDYYCISIPKDIPEEQRIMMTMNELCRMISICEKNDTRHYYRINRVNVAAAISAKEQLKAMLIDNVRAFVPESEEVEPVNKLQMREYLDAGGNLLPPCVPTINAYYNFNTKFRDILQKQARKLFKPYTKDGLVEDEEDLPLSSKFVRHNIRLSQQIVNSEAYQSLRMRLFAMLLVPITMERAIESEESRESHRDLAKMWDKLSVEEATNPPINWREDELSALELVDENAEDEEEGEGGAQEAPGPSIANNCNALIAGELARLTKTSEELTLSEVVAQLRKKVPRRSYKADETEERARRISETINEVIERVMRGDE</sequence>
<evidence type="ECO:0008006" key="12">
    <source>
        <dbReference type="Google" id="ProtNLM"/>
    </source>
</evidence>
<dbReference type="OrthoDB" id="2143914at2759"/>
<dbReference type="Pfam" id="PF00249">
    <property type="entry name" value="Myb_DNA-binding"/>
    <property type="match status" value="1"/>
</dbReference>
<dbReference type="PANTHER" id="PTHR46621:SF1">
    <property type="entry name" value="SNRNA-ACTIVATING PROTEIN COMPLEX SUBUNIT 4"/>
    <property type="match status" value="1"/>
</dbReference>
<dbReference type="STRING" id="34508.A0A4U5MSY3"/>
<dbReference type="PROSITE" id="PS51294">
    <property type="entry name" value="HTH_MYB"/>
    <property type="match status" value="1"/>
</dbReference>
<comment type="subcellular location">
    <subcellularLocation>
        <location evidence="1">Nucleus</location>
    </subcellularLocation>
</comment>
<dbReference type="PROSITE" id="PS50090">
    <property type="entry name" value="MYB_LIKE"/>
    <property type="match status" value="3"/>
</dbReference>
<evidence type="ECO:0000313" key="10">
    <source>
        <dbReference type="EMBL" id="TKR72804.1"/>
    </source>
</evidence>
<protein>
    <recommendedName>
        <fullName evidence="12">snRNA-activating protein complex subunit 4</fullName>
    </recommendedName>
</protein>
<reference evidence="10 11" key="1">
    <citation type="journal article" date="2015" name="Genome Biol.">
        <title>Comparative genomics of Steinernema reveals deeply conserved gene regulatory networks.</title>
        <authorList>
            <person name="Dillman A.R."/>
            <person name="Macchietto M."/>
            <person name="Porter C.F."/>
            <person name="Rogers A."/>
            <person name="Williams B."/>
            <person name="Antoshechkin I."/>
            <person name="Lee M.M."/>
            <person name="Goodwin Z."/>
            <person name="Lu X."/>
            <person name="Lewis E.E."/>
            <person name="Goodrich-Blair H."/>
            <person name="Stock S.P."/>
            <person name="Adams B.J."/>
            <person name="Sternberg P.W."/>
            <person name="Mortazavi A."/>
        </authorList>
    </citation>
    <scope>NUCLEOTIDE SEQUENCE [LARGE SCALE GENOMIC DNA]</scope>
    <source>
        <strain evidence="10 11">ALL</strain>
    </source>
</reference>
<dbReference type="InterPro" id="IPR017930">
    <property type="entry name" value="Myb_dom"/>
</dbReference>
<evidence type="ECO:0000256" key="4">
    <source>
        <dbReference type="ARBA" id="ARBA00023163"/>
    </source>
</evidence>
<dbReference type="SUPFAM" id="SSF46689">
    <property type="entry name" value="Homeodomain-like"/>
    <property type="match status" value="3"/>
</dbReference>
<feature type="compositionally biased region" description="Basic and acidic residues" evidence="7">
    <location>
        <begin position="1"/>
        <end position="14"/>
    </location>
</feature>
<dbReference type="GO" id="GO:0000978">
    <property type="term" value="F:RNA polymerase II cis-regulatory region sequence-specific DNA binding"/>
    <property type="evidence" value="ECO:0007669"/>
    <property type="project" value="TreeGrafter"/>
</dbReference>
<keyword evidence="2" id="KW-0805">Transcription regulation</keyword>
<dbReference type="InterPro" id="IPR051575">
    <property type="entry name" value="Myb-like_DNA-bd"/>
</dbReference>
<feature type="compositionally biased region" description="Acidic residues" evidence="7">
    <location>
        <begin position="15"/>
        <end position="32"/>
    </location>
</feature>
<dbReference type="InterPro" id="IPR001005">
    <property type="entry name" value="SANT/Myb"/>
</dbReference>
<dbReference type="InterPro" id="IPR009057">
    <property type="entry name" value="Homeodomain-like_sf"/>
</dbReference>
<comment type="caution">
    <text evidence="10">The sequence shown here is derived from an EMBL/GenBank/DDBJ whole genome shotgun (WGS) entry which is preliminary data.</text>
</comment>
<dbReference type="GO" id="GO:0042795">
    <property type="term" value="P:snRNA transcription by RNA polymerase II"/>
    <property type="evidence" value="ECO:0007669"/>
    <property type="project" value="TreeGrafter"/>
</dbReference>
<evidence type="ECO:0000259" key="8">
    <source>
        <dbReference type="PROSITE" id="PS50090"/>
    </source>
</evidence>
<keyword evidence="4" id="KW-0804">Transcription</keyword>
<feature type="compositionally biased region" description="Acidic residues" evidence="7">
    <location>
        <begin position="941"/>
        <end position="951"/>
    </location>
</feature>
<dbReference type="SMART" id="SM00717">
    <property type="entry name" value="SANT"/>
    <property type="match status" value="5"/>
</dbReference>
<keyword evidence="6" id="KW-0175">Coiled coil</keyword>
<dbReference type="GO" id="GO:0005634">
    <property type="term" value="C:nucleus"/>
    <property type="evidence" value="ECO:0007669"/>
    <property type="project" value="UniProtKB-SubCell"/>
</dbReference>
<feature type="domain" description="HTH myb-type" evidence="9">
    <location>
        <begin position="402"/>
        <end position="457"/>
    </location>
</feature>
<evidence type="ECO:0000256" key="1">
    <source>
        <dbReference type="ARBA" id="ARBA00004123"/>
    </source>
</evidence>
<evidence type="ECO:0000256" key="5">
    <source>
        <dbReference type="ARBA" id="ARBA00023242"/>
    </source>
</evidence>
<evidence type="ECO:0000256" key="3">
    <source>
        <dbReference type="ARBA" id="ARBA00023125"/>
    </source>
</evidence>
<reference evidence="10 11" key="2">
    <citation type="journal article" date="2019" name="G3 (Bethesda)">
        <title>Hybrid Assembly of the Genome of the Entomopathogenic Nematode Steinernema carpocapsae Identifies the X-Chromosome.</title>
        <authorList>
            <person name="Serra L."/>
            <person name="Macchietto M."/>
            <person name="Macias-Munoz A."/>
            <person name="McGill C.J."/>
            <person name="Rodriguez I.M."/>
            <person name="Rodriguez B."/>
            <person name="Murad R."/>
            <person name="Mortazavi A."/>
        </authorList>
    </citation>
    <scope>NUCLEOTIDE SEQUENCE [LARGE SCALE GENOMIC DNA]</scope>
    <source>
        <strain evidence="10 11">ALL</strain>
    </source>
</reference>
<keyword evidence="3" id="KW-0238">DNA-binding</keyword>
<dbReference type="PANTHER" id="PTHR46621">
    <property type="entry name" value="SNRNA-ACTIVATING PROTEIN COMPLEX SUBUNIT 4"/>
    <property type="match status" value="1"/>
</dbReference>
<evidence type="ECO:0000256" key="7">
    <source>
        <dbReference type="SAM" id="MobiDB-lite"/>
    </source>
</evidence>
<dbReference type="CDD" id="cd00167">
    <property type="entry name" value="SANT"/>
    <property type="match status" value="3"/>
</dbReference>
<organism evidence="10 11">
    <name type="scientific">Steinernema carpocapsae</name>
    <name type="common">Entomopathogenic nematode</name>
    <dbReference type="NCBI Taxonomy" id="34508"/>
    <lineage>
        <taxon>Eukaryota</taxon>
        <taxon>Metazoa</taxon>
        <taxon>Ecdysozoa</taxon>
        <taxon>Nematoda</taxon>
        <taxon>Chromadorea</taxon>
        <taxon>Rhabditida</taxon>
        <taxon>Tylenchina</taxon>
        <taxon>Panagrolaimomorpha</taxon>
        <taxon>Strongyloidoidea</taxon>
        <taxon>Steinernematidae</taxon>
        <taxon>Steinernema</taxon>
    </lineage>
</organism>
<dbReference type="Pfam" id="PF13921">
    <property type="entry name" value="Myb_DNA-bind_6"/>
    <property type="match status" value="2"/>
</dbReference>
<feature type="domain" description="Myb-like" evidence="8">
    <location>
        <begin position="352"/>
        <end position="401"/>
    </location>
</feature>
<feature type="region of interest" description="Disordered" evidence="7">
    <location>
        <begin position="1"/>
        <end position="32"/>
    </location>
</feature>
<accession>A0A4U5MSY3</accession>
<evidence type="ECO:0000313" key="11">
    <source>
        <dbReference type="Proteomes" id="UP000298663"/>
    </source>
</evidence>
<keyword evidence="5" id="KW-0539">Nucleus</keyword>